<keyword evidence="2" id="KW-1185">Reference proteome</keyword>
<dbReference type="Proteomes" id="UP000006062">
    <property type="component" value="Chromosome"/>
</dbReference>
<dbReference type="GO" id="GO:0006355">
    <property type="term" value="P:regulation of DNA-templated transcription"/>
    <property type="evidence" value="ECO:0007669"/>
    <property type="project" value="InterPro"/>
</dbReference>
<dbReference type="STRING" id="765911.Thivi_1548"/>
<dbReference type="RefSeq" id="WP_014778005.1">
    <property type="nucleotide sequence ID" value="NC_018012.1"/>
</dbReference>
<name>I3Y971_THIV6</name>
<evidence type="ECO:0000313" key="2">
    <source>
        <dbReference type="Proteomes" id="UP000006062"/>
    </source>
</evidence>
<sequence>MPETKTTTLTVRIQPAVKEGLRTIAEQERRSLANMIEVLIREYCARHGAPIDGKQSTAQDPAWQN</sequence>
<dbReference type="CDD" id="cd21631">
    <property type="entry name" value="RHH_CopG_NikR-like"/>
    <property type="match status" value="1"/>
</dbReference>
<organism evidence="1 2">
    <name type="scientific">Thiocystis violascens (strain ATCC 17096 / DSM 198 / 6111)</name>
    <name type="common">Chromatium violascens</name>
    <dbReference type="NCBI Taxonomy" id="765911"/>
    <lineage>
        <taxon>Bacteria</taxon>
        <taxon>Pseudomonadati</taxon>
        <taxon>Pseudomonadota</taxon>
        <taxon>Gammaproteobacteria</taxon>
        <taxon>Chromatiales</taxon>
        <taxon>Chromatiaceae</taxon>
        <taxon>Thiocystis</taxon>
    </lineage>
</organism>
<accession>I3Y971</accession>
<proteinExistence type="predicted"/>
<dbReference type="OrthoDB" id="9133534at2"/>
<dbReference type="EMBL" id="CP003154">
    <property type="protein sequence ID" value="AFL73539.1"/>
    <property type="molecule type" value="Genomic_DNA"/>
</dbReference>
<dbReference type="SUPFAM" id="SSF47598">
    <property type="entry name" value="Ribbon-helix-helix"/>
    <property type="match status" value="1"/>
</dbReference>
<reference evidence="1 2" key="1">
    <citation type="submission" date="2012-06" db="EMBL/GenBank/DDBJ databases">
        <title>Complete sequence of Thiocystis violascens DSM 198.</title>
        <authorList>
            <consortium name="US DOE Joint Genome Institute"/>
            <person name="Lucas S."/>
            <person name="Han J."/>
            <person name="Lapidus A."/>
            <person name="Cheng J.-F."/>
            <person name="Goodwin L."/>
            <person name="Pitluck S."/>
            <person name="Peters L."/>
            <person name="Ovchinnikova G."/>
            <person name="Teshima H."/>
            <person name="Detter J.C."/>
            <person name="Han C."/>
            <person name="Tapia R."/>
            <person name="Land M."/>
            <person name="Hauser L."/>
            <person name="Kyrpides N."/>
            <person name="Ivanova N."/>
            <person name="Pagani I."/>
            <person name="Vogl K."/>
            <person name="Liu Z."/>
            <person name="Frigaard N.-U."/>
            <person name="Bryant D."/>
            <person name="Woyke T."/>
        </authorList>
    </citation>
    <scope>NUCLEOTIDE SEQUENCE [LARGE SCALE GENOMIC DNA]</scope>
    <source>
        <strain evidence="2">ATCC 17096 / DSM 198 / 6111</strain>
    </source>
</reference>
<dbReference type="HOGENOM" id="CLU_191178_1_0_6"/>
<dbReference type="KEGG" id="tvi:Thivi_1548"/>
<dbReference type="AlphaFoldDB" id="I3Y971"/>
<gene>
    <name evidence="1" type="ordered locus">Thivi_1548</name>
</gene>
<dbReference type="eggNOG" id="COG4877">
    <property type="taxonomic scope" value="Bacteria"/>
</dbReference>
<protein>
    <submittedName>
        <fullName evidence="1">Uncharacterized protein</fullName>
    </submittedName>
</protein>
<evidence type="ECO:0000313" key="1">
    <source>
        <dbReference type="EMBL" id="AFL73539.1"/>
    </source>
</evidence>
<dbReference type="InterPro" id="IPR010985">
    <property type="entry name" value="Ribbon_hlx_hlx"/>
</dbReference>